<sequence>MKAPGLKLRVAAGGGGRTPTRAAVLANLAMFQATWFAAVFGAAYCIPLWSVFCVACAVLWHLGLAESPAREARLVAAVTFVGFIVETANGAFGYVAFPSCDGAAGWLPPYWLVAMWALFSICLNVSLRWLRGRWLLACAFGAFGGPVSFAAGARLGAAQFVETVPGLLLIATTWAWAMPVLVWLSMQFDGVSRQEGEA</sequence>
<feature type="transmembrane region" description="Helical" evidence="1">
    <location>
        <begin position="163"/>
        <end position="184"/>
    </location>
</feature>
<evidence type="ECO:0000256" key="1">
    <source>
        <dbReference type="SAM" id="Phobius"/>
    </source>
</evidence>
<dbReference type="RefSeq" id="WP_340358468.1">
    <property type="nucleotide sequence ID" value="NZ_JBBKZU010000008.1"/>
</dbReference>
<dbReference type="Proteomes" id="UP001365846">
    <property type="component" value="Unassembled WGS sequence"/>
</dbReference>
<keyword evidence="1" id="KW-0472">Membrane</keyword>
<keyword evidence="3" id="KW-1185">Reference proteome</keyword>
<name>A0ABU8VHU4_9BURK</name>
<keyword evidence="1" id="KW-1133">Transmembrane helix</keyword>
<dbReference type="InterPro" id="IPR021306">
    <property type="entry name" value="DUF2878"/>
</dbReference>
<evidence type="ECO:0000313" key="3">
    <source>
        <dbReference type="Proteomes" id="UP001365846"/>
    </source>
</evidence>
<feature type="transmembrane region" description="Helical" evidence="1">
    <location>
        <begin position="109"/>
        <end position="127"/>
    </location>
</feature>
<dbReference type="EMBL" id="JBBKZU010000008">
    <property type="protein sequence ID" value="MEJ8813225.1"/>
    <property type="molecule type" value="Genomic_DNA"/>
</dbReference>
<feature type="transmembrane region" description="Helical" evidence="1">
    <location>
        <begin position="74"/>
        <end position="97"/>
    </location>
</feature>
<comment type="caution">
    <text evidence="2">The sequence shown here is derived from an EMBL/GenBank/DDBJ whole genome shotgun (WGS) entry which is preliminary data.</text>
</comment>
<organism evidence="2 3">
    <name type="scientific">Variovorax ureilyticus</name>
    <dbReference type="NCBI Taxonomy" id="1836198"/>
    <lineage>
        <taxon>Bacteria</taxon>
        <taxon>Pseudomonadati</taxon>
        <taxon>Pseudomonadota</taxon>
        <taxon>Betaproteobacteria</taxon>
        <taxon>Burkholderiales</taxon>
        <taxon>Comamonadaceae</taxon>
        <taxon>Variovorax</taxon>
    </lineage>
</organism>
<feature type="transmembrane region" description="Helical" evidence="1">
    <location>
        <begin position="134"/>
        <end position="157"/>
    </location>
</feature>
<accession>A0ABU8VHU4</accession>
<protein>
    <submittedName>
        <fullName evidence="2">DUF2878 domain-containing protein</fullName>
    </submittedName>
</protein>
<evidence type="ECO:0000313" key="2">
    <source>
        <dbReference type="EMBL" id="MEJ8813225.1"/>
    </source>
</evidence>
<reference evidence="2 3" key="1">
    <citation type="submission" date="2024-03" db="EMBL/GenBank/DDBJ databases">
        <title>Novel species of the genus Variovorax.</title>
        <authorList>
            <person name="Liu Q."/>
            <person name="Xin Y.-H."/>
        </authorList>
    </citation>
    <scope>NUCLEOTIDE SEQUENCE [LARGE SCALE GENOMIC DNA]</scope>
    <source>
        <strain evidence="2 3">KACC 18899</strain>
    </source>
</reference>
<proteinExistence type="predicted"/>
<feature type="transmembrane region" description="Helical" evidence="1">
    <location>
        <begin position="35"/>
        <end position="62"/>
    </location>
</feature>
<dbReference type="Pfam" id="PF11086">
    <property type="entry name" value="DUF2878"/>
    <property type="match status" value="1"/>
</dbReference>
<gene>
    <name evidence="2" type="ORF">WKW77_19215</name>
</gene>
<keyword evidence="1" id="KW-0812">Transmembrane</keyword>